<dbReference type="Gene3D" id="3.30.70.100">
    <property type="match status" value="1"/>
</dbReference>
<dbReference type="Pfam" id="PF00924">
    <property type="entry name" value="MS_channel_2nd"/>
    <property type="match status" value="1"/>
</dbReference>
<dbReference type="Gene3D" id="1.10.287.1260">
    <property type="match status" value="1"/>
</dbReference>
<dbReference type="SUPFAM" id="SSF50182">
    <property type="entry name" value="Sm-like ribonucleoproteins"/>
    <property type="match status" value="1"/>
</dbReference>
<feature type="domain" description="Mechanosensitive ion channel MscS C-terminal" evidence="9">
    <location>
        <begin position="188"/>
        <end position="272"/>
    </location>
</feature>
<reference evidence="10 11" key="1">
    <citation type="submission" date="2020-09" db="EMBL/GenBank/DDBJ databases">
        <title>Echinicola sp. CAU 1574 isolated from sand of Sido Beach.</title>
        <authorList>
            <person name="Kim W."/>
        </authorList>
    </citation>
    <scope>NUCLEOTIDE SEQUENCE [LARGE SCALE GENOMIC DNA]</scope>
    <source>
        <strain evidence="10 11">CAU 1574</strain>
    </source>
</reference>
<evidence type="ECO:0000259" key="8">
    <source>
        <dbReference type="Pfam" id="PF00924"/>
    </source>
</evidence>
<protein>
    <submittedName>
        <fullName evidence="10">Mechanosensitive ion channel family protein</fullName>
    </submittedName>
</protein>
<dbReference type="InterPro" id="IPR045275">
    <property type="entry name" value="MscS_archaea/bacteria_type"/>
</dbReference>
<feature type="transmembrane region" description="Helical" evidence="7">
    <location>
        <begin position="64"/>
        <end position="83"/>
    </location>
</feature>
<comment type="similarity">
    <text evidence="2">Belongs to the MscS (TC 1.A.23) family.</text>
</comment>
<dbReference type="EMBL" id="JACYTQ010000002">
    <property type="protein sequence ID" value="MBD8488207.1"/>
    <property type="molecule type" value="Genomic_DNA"/>
</dbReference>
<dbReference type="InterPro" id="IPR023408">
    <property type="entry name" value="MscS_beta-dom_sf"/>
</dbReference>
<keyword evidence="3" id="KW-1003">Cell membrane</keyword>
<proteinExistence type="inferred from homology"/>
<dbReference type="RefSeq" id="WP_192009093.1">
    <property type="nucleotide sequence ID" value="NZ_JACYTQ010000002.1"/>
</dbReference>
<name>A0ABR9AIQ4_9BACT</name>
<evidence type="ECO:0000256" key="2">
    <source>
        <dbReference type="ARBA" id="ARBA00008017"/>
    </source>
</evidence>
<dbReference type="InterPro" id="IPR011066">
    <property type="entry name" value="MscS_channel_C_sf"/>
</dbReference>
<dbReference type="InterPro" id="IPR006685">
    <property type="entry name" value="MscS_channel_2nd"/>
</dbReference>
<feature type="transmembrane region" description="Helical" evidence="7">
    <location>
        <begin position="89"/>
        <end position="111"/>
    </location>
</feature>
<dbReference type="SUPFAM" id="SSF82861">
    <property type="entry name" value="Mechanosensitive channel protein MscS (YggB), transmembrane region"/>
    <property type="match status" value="1"/>
</dbReference>
<feature type="transmembrane region" description="Helical" evidence="7">
    <location>
        <begin position="26"/>
        <end position="43"/>
    </location>
</feature>
<evidence type="ECO:0000256" key="1">
    <source>
        <dbReference type="ARBA" id="ARBA00004651"/>
    </source>
</evidence>
<feature type="domain" description="Mechanosensitive ion channel MscS" evidence="8">
    <location>
        <begin position="116"/>
        <end position="179"/>
    </location>
</feature>
<keyword evidence="11" id="KW-1185">Reference proteome</keyword>
<accession>A0ABR9AIQ4</accession>
<dbReference type="PANTHER" id="PTHR30221:SF1">
    <property type="entry name" value="SMALL-CONDUCTANCE MECHANOSENSITIVE CHANNEL"/>
    <property type="match status" value="1"/>
</dbReference>
<comment type="caution">
    <text evidence="10">The sequence shown here is derived from an EMBL/GenBank/DDBJ whole genome shotgun (WGS) entry which is preliminary data.</text>
</comment>
<evidence type="ECO:0000259" key="9">
    <source>
        <dbReference type="Pfam" id="PF21082"/>
    </source>
</evidence>
<gene>
    <name evidence="10" type="ORF">IFO69_05555</name>
</gene>
<dbReference type="Gene3D" id="2.30.30.60">
    <property type="match status" value="1"/>
</dbReference>
<evidence type="ECO:0000256" key="6">
    <source>
        <dbReference type="ARBA" id="ARBA00023136"/>
    </source>
</evidence>
<evidence type="ECO:0000313" key="10">
    <source>
        <dbReference type="EMBL" id="MBD8488207.1"/>
    </source>
</evidence>
<dbReference type="Proteomes" id="UP000647133">
    <property type="component" value="Unassembled WGS sequence"/>
</dbReference>
<sequence>MNQEEGDISTILSSLQKSWENFLENIPGIILGLIIIILGYLIAKKIGILTQQKISRKSSDPLMSKFLGNAVKLGLFTLAIVWAMNIAGLGAVTTFLLTSLGASAIIIGFAFKDIGENFISGIILAFNRPFNVNDTVEIGELFGKIKSLEFRYTKLKTFDGRDVYIPNSDVLKKPVINYTEDGFFRWDFVVGIAYEDDVDRAKTIIMETVNSHPSIVQDGVHENYVAEDALATSTVNLKVFFWVNTFEFRKEAVMVKGEIIKRVKQALEANGFSLPSDIIEVKLYGSQKELPIKLLKDENGKSI</sequence>
<dbReference type="InterPro" id="IPR011014">
    <property type="entry name" value="MscS_channel_TM-2"/>
</dbReference>
<keyword evidence="6 7" id="KW-0472">Membrane</keyword>
<keyword evidence="5 7" id="KW-1133">Transmembrane helix</keyword>
<comment type="subcellular location">
    <subcellularLocation>
        <location evidence="1">Cell membrane</location>
        <topology evidence="1">Multi-pass membrane protein</topology>
    </subcellularLocation>
</comment>
<keyword evidence="4 7" id="KW-0812">Transmembrane</keyword>
<dbReference type="InterPro" id="IPR049278">
    <property type="entry name" value="MS_channel_C"/>
</dbReference>
<dbReference type="PANTHER" id="PTHR30221">
    <property type="entry name" value="SMALL-CONDUCTANCE MECHANOSENSITIVE CHANNEL"/>
    <property type="match status" value="1"/>
</dbReference>
<evidence type="ECO:0000256" key="4">
    <source>
        <dbReference type="ARBA" id="ARBA00022692"/>
    </source>
</evidence>
<dbReference type="SUPFAM" id="SSF82689">
    <property type="entry name" value="Mechanosensitive channel protein MscS (YggB), C-terminal domain"/>
    <property type="match status" value="1"/>
</dbReference>
<evidence type="ECO:0000313" key="11">
    <source>
        <dbReference type="Proteomes" id="UP000647133"/>
    </source>
</evidence>
<dbReference type="Pfam" id="PF21082">
    <property type="entry name" value="MS_channel_3rd"/>
    <property type="match status" value="1"/>
</dbReference>
<evidence type="ECO:0000256" key="7">
    <source>
        <dbReference type="SAM" id="Phobius"/>
    </source>
</evidence>
<organism evidence="10 11">
    <name type="scientific">Echinicola arenosa</name>
    <dbReference type="NCBI Taxonomy" id="2774144"/>
    <lineage>
        <taxon>Bacteria</taxon>
        <taxon>Pseudomonadati</taxon>
        <taxon>Bacteroidota</taxon>
        <taxon>Cytophagia</taxon>
        <taxon>Cytophagales</taxon>
        <taxon>Cyclobacteriaceae</taxon>
        <taxon>Echinicola</taxon>
    </lineage>
</organism>
<evidence type="ECO:0000256" key="3">
    <source>
        <dbReference type="ARBA" id="ARBA00022475"/>
    </source>
</evidence>
<evidence type="ECO:0000256" key="5">
    <source>
        <dbReference type="ARBA" id="ARBA00022989"/>
    </source>
</evidence>
<dbReference type="InterPro" id="IPR010920">
    <property type="entry name" value="LSM_dom_sf"/>
</dbReference>